<dbReference type="AlphaFoldDB" id="A0A6A3CDF3"/>
<protein>
    <submittedName>
        <fullName evidence="2">Thioredoxin-like 3-3</fullName>
    </submittedName>
</protein>
<feature type="domain" description="Thioredoxin" evidence="1">
    <location>
        <begin position="43"/>
        <end position="122"/>
    </location>
</feature>
<sequence length="130" mass="14964">MGDSEDTNKKEFKGTGLDLPPYKHGNLINASSDENLRDILLRIKSTKIPTVINYGASWCGVCSQILPAFCKLSNQFPKLSFVYTNINECPETMQNIRYTPTFHFYRDDKRVDEMFGAGEERLHDCLWLYS</sequence>
<dbReference type="CDD" id="cd02947">
    <property type="entry name" value="TRX_family"/>
    <property type="match status" value="1"/>
</dbReference>
<accession>A0A6A3CDF3</accession>
<proteinExistence type="predicted"/>
<dbReference type="InterPro" id="IPR013766">
    <property type="entry name" value="Thioredoxin_domain"/>
</dbReference>
<organism evidence="2 3">
    <name type="scientific">Hibiscus syriacus</name>
    <name type="common">Rose of Sharon</name>
    <dbReference type="NCBI Taxonomy" id="106335"/>
    <lineage>
        <taxon>Eukaryota</taxon>
        <taxon>Viridiplantae</taxon>
        <taxon>Streptophyta</taxon>
        <taxon>Embryophyta</taxon>
        <taxon>Tracheophyta</taxon>
        <taxon>Spermatophyta</taxon>
        <taxon>Magnoliopsida</taxon>
        <taxon>eudicotyledons</taxon>
        <taxon>Gunneridae</taxon>
        <taxon>Pentapetalae</taxon>
        <taxon>rosids</taxon>
        <taxon>malvids</taxon>
        <taxon>Malvales</taxon>
        <taxon>Malvaceae</taxon>
        <taxon>Malvoideae</taxon>
        <taxon>Hibiscus</taxon>
    </lineage>
</organism>
<dbReference type="PANTHER" id="PTHR47571:SF1">
    <property type="entry name" value="THIOREDOXIN-LIKE 3-3"/>
    <property type="match status" value="1"/>
</dbReference>
<dbReference type="EMBL" id="VEPZ02000351">
    <property type="protein sequence ID" value="KAE8726644.1"/>
    <property type="molecule type" value="Genomic_DNA"/>
</dbReference>
<evidence type="ECO:0000313" key="2">
    <source>
        <dbReference type="EMBL" id="KAE8726644.1"/>
    </source>
</evidence>
<comment type="caution">
    <text evidence="2">The sequence shown here is derived from an EMBL/GenBank/DDBJ whole genome shotgun (WGS) entry which is preliminary data.</text>
</comment>
<dbReference type="InterPro" id="IPR044193">
    <property type="entry name" value="TRL33"/>
</dbReference>
<name>A0A6A3CDF3_HIBSY</name>
<dbReference type="OrthoDB" id="2121326at2759"/>
<dbReference type="InterPro" id="IPR036249">
    <property type="entry name" value="Thioredoxin-like_sf"/>
</dbReference>
<dbReference type="Pfam" id="PF00085">
    <property type="entry name" value="Thioredoxin"/>
    <property type="match status" value="1"/>
</dbReference>
<dbReference type="SUPFAM" id="SSF52833">
    <property type="entry name" value="Thioredoxin-like"/>
    <property type="match status" value="1"/>
</dbReference>
<evidence type="ECO:0000259" key="1">
    <source>
        <dbReference type="Pfam" id="PF00085"/>
    </source>
</evidence>
<reference evidence="2" key="1">
    <citation type="submission" date="2019-09" db="EMBL/GenBank/DDBJ databases">
        <title>Draft genome information of white flower Hibiscus syriacus.</title>
        <authorList>
            <person name="Kim Y.-M."/>
        </authorList>
    </citation>
    <scope>NUCLEOTIDE SEQUENCE [LARGE SCALE GENOMIC DNA]</scope>
    <source>
        <strain evidence="2">YM2019G1</strain>
    </source>
</reference>
<dbReference type="PANTHER" id="PTHR47571">
    <property type="entry name" value="THIOREDOXIN-LIKE 3-3"/>
    <property type="match status" value="1"/>
</dbReference>
<evidence type="ECO:0000313" key="3">
    <source>
        <dbReference type="Proteomes" id="UP000436088"/>
    </source>
</evidence>
<gene>
    <name evidence="2" type="ORF">F3Y22_tig00006570pilonHSYRG00105</name>
</gene>
<keyword evidence="3" id="KW-1185">Reference proteome</keyword>
<dbReference type="Gene3D" id="3.40.30.10">
    <property type="entry name" value="Glutaredoxin"/>
    <property type="match status" value="1"/>
</dbReference>
<dbReference type="Proteomes" id="UP000436088">
    <property type="component" value="Unassembled WGS sequence"/>
</dbReference>